<sequence>MASTGSSPSGKRRWNPFKSKSSSLSDWMMISLEESGPDSKPHGTINNYIHGGQGGSGGSGGVQGQGGSGGIGEGPTLHYHIKAEHFTMNTHDTGLAVTSSAMMQASQAINHCPPPSQIFHGRQAILDSMQEFFAKDTGKQKIYVLYGLGGAGKTQIALKFIEEWTNFTDQFFIDASNKDTIETGLKNIAVTKETGKASQDALIWLARKREEWLLFLDNADDPTFNLNHVRIHGAHFEVSNMEKSDAVALLLKSAQCETSAPNETLATEIVKQLFKLEHSFQNLKPLAHT</sequence>
<dbReference type="SUPFAM" id="SSF52540">
    <property type="entry name" value="P-loop containing nucleoside triphosphate hydrolases"/>
    <property type="match status" value="1"/>
</dbReference>
<feature type="region of interest" description="Disordered" evidence="1">
    <location>
        <begin position="1"/>
        <end position="71"/>
    </location>
</feature>
<name>A0A8H6XKE5_9AGAR</name>
<evidence type="ECO:0000313" key="2">
    <source>
        <dbReference type="EMBL" id="KAF7341945.1"/>
    </source>
</evidence>
<proteinExistence type="predicted"/>
<evidence type="ECO:0000313" key="3">
    <source>
        <dbReference type="Proteomes" id="UP000623467"/>
    </source>
</evidence>
<reference evidence="2" key="1">
    <citation type="submission" date="2020-05" db="EMBL/GenBank/DDBJ databases">
        <title>Mycena genomes resolve the evolution of fungal bioluminescence.</title>
        <authorList>
            <person name="Tsai I.J."/>
        </authorList>
    </citation>
    <scope>NUCLEOTIDE SEQUENCE</scope>
    <source>
        <strain evidence="2">160909Yilan</strain>
    </source>
</reference>
<organism evidence="2 3">
    <name type="scientific">Mycena sanguinolenta</name>
    <dbReference type="NCBI Taxonomy" id="230812"/>
    <lineage>
        <taxon>Eukaryota</taxon>
        <taxon>Fungi</taxon>
        <taxon>Dikarya</taxon>
        <taxon>Basidiomycota</taxon>
        <taxon>Agaricomycotina</taxon>
        <taxon>Agaricomycetes</taxon>
        <taxon>Agaricomycetidae</taxon>
        <taxon>Agaricales</taxon>
        <taxon>Marasmiineae</taxon>
        <taxon>Mycenaceae</taxon>
        <taxon>Mycena</taxon>
    </lineage>
</organism>
<dbReference type="AlphaFoldDB" id="A0A8H6XKE5"/>
<feature type="compositionally biased region" description="Gly residues" evidence="1">
    <location>
        <begin position="51"/>
        <end position="71"/>
    </location>
</feature>
<evidence type="ECO:0000256" key="1">
    <source>
        <dbReference type="SAM" id="MobiDB-lite"/>
    </source>
</evidence>
<dbReference type="EMBL" id="JACAZH010000026">
    <property type="protein sequence ID" value="KAF7341945.1"/>
    <property type="molecule type" value="Genomic_DNA"/>
</dbReference>
<gene>
    <name evidence="2" type="ORF">MSAN_02050500</name>
</gene>
<accession>A0A8H6XKE5</accession>
<dbReference type="OrthoDB" id="3258722at2759"/>
<dbReference type="Proteomes" id="UP000623467">
    <property type="component" value="Unassembled WGS sequence"/>
</dbReference>
<keyword evidence="3" id="KW-1185">Reference proteome</keyword>
<dbReference type="Gene3D" id="3.40.50.300">
    <property type="entry name" value="P-loop containing nucleotide triphosphate hydrolases"/>
    <property type="match status" value="1"/>
</dbReference>
<protein>
    <submittedName>
        <fullName evidence="2">FabD/lysophospholipase-like protein</fullName>
    </submittedName>
</protein>
<comment type="caution">
    <text evidence="2">The sequence shown here is derived from an EMBL/GenBank/DDBJ whole genome shotgun (WGS) entry which is preliminary data.</text>
</comment>
<dbReference type="InterPro" id="IPR027417">
    <property type="entry name" value="P-loop_NTPase"/>
</dbReference>